<evidence type="ECO:0000256" key="2">
    <source>
        <dbReference type="ARBA" id="ARBA00022448"/>
    </source>
</evidence>
<dbReference type="GO" id="GO:0016887">
    <property type="term" value="F:ATP hydrolysis activity"/>
    <property type="evidence" value="ECO:0007669"/>
    <property type="project" value="InterPro"/>
</dbReference>
<dbReference type="PROSITE" id="PS00211">
    <property type="entry name" value="ABC_TRANSPORTER_1"/>
    <property type="match status" value="1"/>
</dbReference>
<dbReference type="EMBL" id="RQZA01000002">
    <property type="protein sequence ID" value="RRD31861.1"/>
    <property type="molecule type" value="Genomic_DNA"/>
</dbReference>
<dbReference type="SMART" id="SM00382">
    <property type="entry name" value="AAA"/>
    <property type="match status" value="1"/>
</dbReference>
<dbReference type="PROSITE" id="PS50893">
    <property type="entry name" value="ABC_TRANSPORTER_2"/>
    <property type="match status" value="1"/>
</dbReference>
<keyword evidence="3" id="KW-0547">Nucleotide-binding</keyword>
<dbReference type="InterPro" id="IPR003439">
    <property type="entry name" value="ABC_transporter-like_ATP-bd"/>
</dbReference>
<dbReference type="Gene3D" id="3.40.50.300">
    <property type="entry name" value="P-loop containing nucleotide triphosphate hydrolases"/>
    <property type="match status" value="1"/>
</dbReference>
<dbReference type="InterPro" id="IPR017871">
    <property type="entry name" value="ABC_transporter-like_CS"/>
</dbReference>
<dbReference type="FunFam" id="3.40.50.300:FF:000032">
    <property type="entry name" value="Export ABC transporter ATP-binding protein"/>
    <property type="match status" value="1"/>
</dbReference>
<dbReference type="AlphaFoldDB" id="A0A3P1VCH9"/>
<keyword evidence="5" id="KW-0029">Amino-acid transport</keyword>
<dbReference type="SUPFAM" id="SSF52540">
    <property type="entry name" value="P-loop containing nucleoside triphosphate hydrolases"/>
    <property type="match status" value="1"/>
</dbReference>
<dbReference type="Pfam" id="PF00005">
    <property type="entry name" value="ABC_tran"/>
    <property type="match status" value="1"/>
</dbReference>
<evidence type="ECO:0000259" key="6">
    <source>
        <dbReference type="PROSITE" id="PS50893"/>
    </source>
</evidence>
<feature type="domain" description="ABC transporter" evidence="6">
    <location>
        <begin position="4"/>
        <end position="225"/>
    </location>
</feature>
<dbReference type="InterPro" id="IPR003593">
    <property type="entry name" value="AAA+_ATPase"/>
</dbReference>
<keyword evidence="2" id="KW-0813">Transport</keyword>
<dbReference type="GO" id="GO:0098796">
    <property type="term" value="C:membrane protein complex"/>
    <property type="evidence" value="ECO:0007669"/>
    <property type="project" value="UniProtKB-ARBA"/>
</dbReference>
<dbReference type="InterPro" id="IPR027417">
    <property type="entry name" value="P-loop_NTPase"/>
</dbReference>
<evidence type="ECO:0000313" key="7">
    <source>
        <dbReference type="EMBL" id="RRD31861.1"/>
    </source>
</evidence>
<dbReference type="GO" id="GO:0005524">
    <property type="term" value="F:ATP binding"/>
    <property type="evidence" value="ECO:0007669"/>
    <property type="project" value="UniProtKB-KW"/>
</dbReference>
<comment type="caution">
    <text evidence="7">The sequence shown here is derived from an EMBL/GenBank/DDBJ whole genome shotgun (WGS) entry which is preliminary data.</text>
</comment>
<organism evidence="7 8">
    <name type="scientific">Streptococcus minor</name>
    <dbReference type="NCBI Taxonomy" id="229549"/>
    <lineage>
        <taxon>Bacteria</taxon>
        <taxon>Bacillati</taxon>
        <taxon>Bacillota</taxon>
        <taxon>Bacilli</taxon>
        <taxon>Lactobacillales</taxon>
        <taxon>Streptococcaceae</taxon>
        <taxon>Streptococcus</taxon>
    </lineage>
</organism>
<evidence type="ECO:0000256" key="5">
    <source>
        <dbReference type="ARBA" id="ARBA00022970"/>
    </source>
</evidence>
<dbReference type="RefSeq" id="WP_124776142.1">
    <property type="nucleotide sequence ID" value="NZ_RQZA01000002.1"/>
</dbReference>
<accession>A0A3P1VCH9</accession>
<dbReference type="CDD" id="cd03255">
    <property type="entry name" value="ABC_MJ0796_LolCDE_FtsE"/>
    <property type="match status" value="1"/>
</dbReference>
<keyword evidence="4 7" id="KW-0067">ATP-binding</keyword>
<gene>
    <name evidence="7" type="ORF">EII38_03680</name>
</gene>
<sequence length="227" mass="25594">MTFLEIKNVSKHYQISSTDWERALQGVNLQFEQNKIIAIYGPSGCGKTSLLNIISGLDREYEGDVVFKGESLSNHSQEELTLFRKEHIGFVFQNFNLISHQTVLDNVKIPLYLKGLSDKEMNRIAEEQLEQLDILEFKSKNVKQLSGGQRQRVAIARALVNYPELIVADEPTGALDSQSQKVVLDIFKQLADSGKTIIIVTHNPEVADYADVIIKMKDGEVLEKINC</sequence>
<dbReference type="Proteomes" id="UP000281771">
    <property type="component" value="Unassembled WGS sequence"/>
</dbReference>
<evidence type="ECO:0000256" key="1">
    <source>
        <dbReference type="ARBA" id="ARBA00005417"/>
    </source>
</evidence>
<dbReference type="InterPro" id="IPR017911">
    <property type="entry name" value="MacB-like_ATP-bd"/>
</dbReference>
<proteinExistence type="inferred from homology"/>
<evidence type="ECO:0000313" key="8">
    <source>
        <dbReference type="Proteomes" id="UP000281771"/>
    </source>
</evidence>
<name>A0A3P1VCH9_9STRE</name>
<keyword evidence="8" id="KW-1185">Reference proteome</keyword>
<protein>
    <submittedName>
        <fullName evidence="7">ABC transporter ATP-binding protein</fullName>
    </submittedName>
</protein>
<evidence type="ECO:0000256" key="4">
    <source>
        <dbReference type="ARBA" id="ARBA00022840"/>
    </source>
</evidence>
<evidence type="ECO:0000256" key="3">
    <source>
        <dbReference type="ARBA" id="ARBA00022741"/>
    </source>
</evidence>
<reference evidence="7 8" key="1">
    <citation type="submission" date="2018-11" db="EMBL/GenBank/DDBJ databases">
        <title>Genomes From Bacteria Associated with the Canine Oral Cavity: a Test Case for Automated Genome-Based Taxonomic Assignment.</title>
        <authorList>
            <person name="Coil D.A."/>
            <person name="Jospin G."/>
            <person name="Darling A.E."/>
            <person name="Wallis C."/>
            <person name="Davis I.J."/>
            <person name="Harris S."/>
            <person name="Eisen J.A."/>
            <person name="Holcombe L.J."/>
            <person name="O'Flynn C."/>
        </authorList>
    </citation>
    <scope>NUCLEOTIDE SEQUENCE [LARGE SCALE GENOMIC DNA]</scope>
    <source>
        <strain evidence="7 8">OH4621_COT-116</strain>
    </source>
</reference>
<dbReference type="GO" id="GO:0006865">
    <property type="term" value="P:amino acid transport"/>
    <property type="evidence" value="ECO:0007669"/>
    <property type="project" value="UniProtKB-KW"/>
</dbReference>
<dbReference type="PANTHER" id="PTHR42798">
    <property type="entry name" value="LIPOPROTEIN-RELEASING SYSTEM ATP-BINDING PROTEIN LOLD"/>
    <property type="match status" value="1"/>
</dbReference>
<dbReference type="GO" id="GO:0022857">
    <property type="term" value="F:transmembrane transporter activity"/>
    <property type="evidence" value="ECO:0007669"/>
    <property type="project" value="UniProtKB-ARBA"/>
</dbReference>
<comment type="similarity">
    <text evidence="1">Belongs to the ABC transporter superfamily.</text>
</comment>
<dbReference type="PANTHER" id="PTHR42798:SF4">
    <property type="entry name" value="ABC TRANSPORTER DOMAIN-CONTAINING PROTEIN"/>
    <property type="match status" value="1"/>
</dbReference>